<dbReference type="EMBL" id="MU393430">
    <property type="protein sequence ID" value="KAI4869469.1"/>
    <property type="molecule type" value="Genomic_DNA"/>
</dbReference>
<proteinExistence type="predicted"/>
<reference evidence="1 2" key="1">
    <citation type="journal article" date="2022" name="New Phytol.">
        <title>Ecological generalism drives hyperdiversity of secondary metabolite gene clusters in xylarialean endophytes.</title>
        <authorList>
            <person name="Franco M.E.E."/>
            <person name="Wisecaver J.H."/>
            <person name="Arnold A.E."/>
            <person name="Ju Y.M."/>
            <person name="Slot J.C."/>
            <person name="Ahrendt S."/>
            <person name="Moore L.P."/>
            <person name="Eastman K.E."/>
            <person name="Scott K."/>
            <person name="Konkel Z."/>
            <person name="Mondo S.J."/>
            <person name="Kuo A."/>
            <person name="Hayes R.D."/>
            <person name="Haridas S."/>
            <person name="Andreopoulos B."/>
            <person name="Riley R."/>
            <person name="LaButti K."/>
            <person name="Pangilinan J."/>
            <person name="Lipzen A."/>
            <person name="Amirebrahimi M."/>
            <person name="Yan J."/>
            <person name="Adam C."/>
            <person name="Keymanesh K."/>
            <person name="Ng V."/>
            <person name="Louie K."/>
            <person name="Northen T."/>
            <person name="Drula E."/>
            <person name="Henrissat B."/>
            <person name="Hsieh H.M."/>
            <person name="Youens-Clark K."/>
            <person name="Lutzoni F."/>
            <person name="Miadlikowska J."/>
            <person name="Eastwood D.C."/>
            <person name="Hamelin R.C."/>
            <person name="Grigoriev I.V."/>
            <person name="U'Ren J.M."/>
        </authorList>
    </citation>
    <scope>NUCLEOTIDE SEQUENCE [LARGE SCALE GENOMIC DNA]</scope>
    <source>
        <strain evidence="1 2">CBS 119005</strain>
    </source>
</reference>
<organism evidence="1 2">
    <name type="scientific">Hypoxylon rubiginosum</name>
    <dbReference type="NCBI Taxonomy" id="110542"/>
    <lineage>
        <taxon>Eukaryota</taxon>
        <taxon>Fungi</taxon>
        <taxon>Dikarya</taxon>
        <taxon>Ascomycota</taxon>
        <taxon>Pezizomycotina</taxon>
        <taxon>Sordariomycetes</taxon>
        <taxon>Xylariomycetidae</taxon>
        <taxon>Xylariales</taxon>
        <taxon>Hypoxylaceae</taxon>
        <taxon>Hypoxylon</taxon>
    </lineage>
</organism>
<name>A0ACB9ZCL5_9PEZI</name>
<keyword evidence="2" id="KW-1185">Reference proteome</keyword>
<evidence type="ECO:0000313" key="1">
    <source>
        <dbReference type="EMBL" id="KAI4869469.1"/>
    </source>
</evidence>
<gene>
    <name evidence="1" type="ORF">F4820DRAFT_10869</name>
</gene>
<dbReference type="Proteomes" id="UP001497700">
    <property type="component" value="Unassembled WGS sequence"/>
</dbReference>
<protein>
    <submittedName>
        <fullName evidence="1">Alpha-N-methyltransferase NTM1</fullName>
    </submittedName>
</protein>
<sequence length="246" mass="27076">MSLEGEHHQDAAAAAPAPPDSKIRADDSRRYWSAVDADVNGMLGGFPAVSRVDLRGSRSFLAKLGLGRTKGVKAVKRALEGGAGIGRITQGLLLDVAEAVDVVEPIAKFTDALEGRPGVGRIYNLGLEEWRPDADDDDAVYDLVWNQWCLGHLTDQQLHTYLRRCGAALSRGEDGKVKGVIVVKENMSTSGEDLFDDLDSSVMRQDETFRRIFEEAGLRIIKTELQHGFPPELYPVRMYALKPRDV</sequence>
<comment type="caution">
    <text evidence="1">The sequence shown here is derived from an EMBL/GenBank/DDBJ whole genome shotgun (WGS) entry which is preliminary data.</text>
</comment>
<accession>A0ACB9ZCL5</accession>
<evidence type="ECO:0000313" key="2">
    <source>
        <dbReference type="Proteomes" id="UP001497700"/>
    </source>
</evidence>